<reference evidence="2 3" key="1">
    <citation type="submission" date="2011-09" db="EMBL/GenBank/DDBJ databases">
        <title>Complete sequence of chromosome of Thioflavicoccus mobilis 8321.</title>
        <authorList>
            <consortium name="US DOE Joint Genome Institute"/>
            <person name="Lucas S."/>
            <person name="Han J."/>
            <person name="Lapidus A."/>
            <person name="Cheng J.-F."/>
            <person name="Goodwin L."/>
            <person name="Pitluck S."/>
            <person name="Peters L."/>
            <person name="Ovchinnikova G."/>
            <person name="Lu M."/>
            <person name="Detter J.C."/>
            <person name="Han C."/>
            <person name="Tapia R."/>
            <person name="Land M."/>
            <person name="Hauser L."/>
            <person name="Kyrpides N."/>
            <person name="Ivanova N."/>
            <person name="Pagani I."/>
            <person name="Vogl K."/>
            <person name="Liu Z."/>
            <person name="Imhoff J."/>
            <person name="Thiel V."/>
            <person name="Frigaard N.-U."/>
            <person name="Bryant D."/>
            <person name="Woyke T."/>
        </authorList>
    </citation>
    <scope>NUCLEOTIDE SEQUENCE [LARGE SCALE GENOMIC DNA]</scope>
    <source>
        <strain evidence="2 3">8321</strain>
    </source>
</reference>
<evidence type="ECO:0000313" key="2">
    <source>
        <dbReference type="EMBL" id="AGA89725.1"/>
    </source>
</evidence>
<dbReference type="KEGG" id="tmb:Thimo_0894"/>
<dbReference type="PATRIC" id="fig|765912.4.peg.870"/>
<dbReference type="RefSeq" id="WP_015279871.1">
    <property type="nucleotide sequence ID" value="NC_019940.1"/>
</dbReference>
<dbReference type="EMBL" id="CP003051">
    <property type="protein sequence ID" value="AGA89725.1"/>
    <property type="molecule type" value="Genomic_DNA"/>
</dbReference>
<dbReference type="AlphaFoldDB" id="L0GWH7"/>
<dbReference type="Proteomes" id="UP000010816">
    <property type="component" value="Chromosome"/>
</dbReference>
<keyword evidence="1" id="KW-0732">Signal</keyword>
<sequence length="504" mass="54481">MSLLAKTAPVVVLLLALLPASQAAAQVADSPGTGIGRQMTEMFETMLNYTEPTAHLGQRRGVLTGGSVNARNRIMNESLWHVVPPSFDAGCGGIDLFAGSFSFISAEQFQNLLRAIAANATGYAFEVALGAMCKECLETMETLQKKVQALNQGFANSCQLAKGLVNDVADAFDMKHKDNTSLLGMVKGLGDVFETRSSASGADPIAQVRDNVPPEERTQIEGNLVWQALKRKGAAGWFADGDDTLLEAMMSLTGSVIVGAPEAAPDGQGDNHRITYLPGNLLKASDLLNGTRDREDAAQWDNAWSHRVRLYQCGPPGGPIDRSENGCLEPSVTEDAVNGMIQRVRDVLIGVRPYGAGTETIGLVQKFRLGQGAITAAEQAFMQYAPNGLGAGIRTLARYDEGMARLFVEQAAPVIALEMTQVILNDLLFAVEQAAALHEHAYAKQLQTQIEQARSQLYREYEVLDDRYGNPQTLLAYYQGLVEEIKGRRYYVDGQAHAAPATQE</sequence>
<dbReference type="eggNOG" id="ENOG502ZB1J">
    <property type="taxonomic scope" value="Bacteria"/>
</dbReference>
<gene>
    <name evidence="2" type="ORF">Thimo_0894</name>
</gene>
<dbReference type="STRING" id="765912.Thimo_0894"/>
<dbReference type="HOGENOM" id="CLU_038342_0_0_6"/>
<dbReference type="Pfam" id="PF06122">
    <property type="entry name" value="TraH"/>
    <property type="match status" value="1"/>
</dbReference>
<feature type="chain" id="PRO_5003943521" evidence="1">
    <location>
        <begin position="26"/>
        <end position="504"/>
    </location>
</feature>
<organism evidence="2 3">
    <name type="scientific">Thioflavicoccus mobilis 8321</name>
    <dbReference type="NCBI Taxonomy" id="765912"/>
    <lineage>
        <taxon>Bacteria</taxon>
        <taxon>Pseudomonadati</taxon>
        <taxon>Pseudomonadota</taxon>
        <taxon>Gammaproteobacteria</taxon>
        <taxon>Chromatiales</taxon>
        <taxon>Chromatiaceae</taxon>
        <taxon>Thioflavicoccus</taxon>
    </lineage>
</organism>
<keyword evidence="3" id="KW-1185">Reference proteome</keyword>
<proteinExistence type="predicted"/>
<evidence type="ECO:0000256" key="1">
    <source>
        <dbReference type="SAM" id="SignalP"/>
    </source>
</evidence>
<protein>
    <submittedName>
        <fullName evidence="2">Conjugative relaxosome accessory transposon protein</fullName>
    </submittedName>
</protein>
<accession>L0GWH7</accession>
<dbReference type="InterPro" id="IPR010927">
    <property type="entry name" value="T4SS_TraH"/>
</dbReference>
<feature type="signal peptide" evidence="1">
    <location>
        <begin position="1"/>
        <end position="25"/>
    </location>
</feature>
<evidence type="ECO:0000313" key="3">
    <source>
        <dbReference type="Proteomes" id="UP000010816"/>
    </source>
</evidence>
<name>L0GWH7_9GAMM</name>